<dbReference type="SMART" id="SM00421">
    <property type="entry name" value="HTH_LUXR"/>
    <property type="match status" value="1"/>
</dbReference>
<feature type="domain" description="HTH luxR-type" evidence="3">
    <location>
        <begin position="815"/>
        <end position="880"/>
    </location>
</feature>
<dbReference type="InterPro" id="IPR000792">
    <property type="entry name" value="Tscrpt_reg_LuxR_C"/>
</dbReference>
<keyword evidence="5" id="KW-1185">Reference proteome</keyword>
<protein>
    <submittedName>
        <fullName evidence="4">Transcriptional regulator</fullName>
    </submittedName>
</protein>
<accession>A0A6V8KXQ2</accession>
<dbReference type="GO" id="GO:0005737">
    <property type="term" value="C:cytoplasm"/>
    <property type="evidence" value="ECO:0007669"/>
    <property type="project" value="TreeGrafter"/>
</dbReference>
<proteinExistence type="predicted"/>
<dbReference type="Gene3D" id="1.10.10.10">
    <property type="entry name" value="Winged helix-like DNA-binding domain superfamily/Winged helix DNA-binding domain"/>
    <property type="match status" value="1"/>
</dbReference>
<dbReference type="Pfam" id="PF13191">
    <property type="entry name" value="AAA_16"/>
    <property type="match status" value="1"/>
</dbReference>
<dbReference type="Proteomes" id="UP000482960">
    <property type="component" value="Unassembled WGS sequence"/>
</dbReference>
<dbReference type="GO" id="GO:0006355">
    <property type="term" value="P:regulation of DNA-templated transcription"/>
    <property type="evidence" value="ECO:0007669"/>
    <property type="project" value="InterPro"/>
</dbReference>
<dbReference type="GO" id="GO:0003677">
    <property type="term" value="F:DNA binding"/>
    <property type="evidence" value="ECO:0007669"/>
    <property type="project" value="InterPro"/>
</dbReference>
<dbReference type="InterPro" id="IPR016032">
    <property type="entry name" value="Sig_transdc_resp-reg_C-effctor"/>
</dbReference>
<dbReference type="GO" id="GO:0004016">
    <property type="term" value="F:adenylate cyclase activity"/>
    <property type="evidence" value="ECO:0007669"/>
    <property type="project" value="TreeGrafter"/>
</dbReference>
<evidence type="ECO:0000256" key="2">
    <source>
        <dbReference type="ARBA" id="ARBA00022840"/>
    </source>
</evidence>
<dbReference type="SUPFAM" id="SSF52540">
    <property type="entry name" value="P-loop containing nucleoside triphosphate hydrolases"/>
    <property type="match status" value="1"/>
</dbReference>
<dbReference type="InterPro" id="IPR036388">
    <property type="entry name" value="WH-like_DNA-bd_sf"/>
</dbReference>
<dbReference type="PANTHER" id="PTHR16305">
    <property type="entry name" value="TESTICULAR SOLUBLE ADENYLYL CYCLASE"/>
    <property type="match status" value="1"/>
</dbReference>
<dbReference type="InterPro" id="IPR041664">
    <property type="entry name" value="AAA_16"/>
</dbReference>
<organism evidence="4 5">
    <name type="scientific">Phytohabitans rumicis</name>
    <dbReference type="NCBI Taxonomy" id="1076125"/>
    <lineage>
        <taxon>Bacteria</taxon>
        <taxon>Bacillati</taxon>
        <taxon>Actinomycetota</taxon>
        <taxon>Actinomycetes</taxon>
        <taxon>Micromonosporales</taxon>
        <taxon>Micromonosporaceae</taxon>
    </lineage>
</organism>
<reference evidence="4 5" key="2">
    <citation type="submission" date="2020-03" db="EMBL/GenBank/DDBJ databases">
        <authorList>
            <person name="Ichikawa N."/>
            <person name="Kimura A."/>
            <person name="Kitahashi Y."/>
            <person name="Uohara A."/>
        </authorList>
    </citation>
    <scope>NUCLEOTIDE SEQUENCE [LARGE SCALE GENOMIC DNA]</scope>
    <source>
        <strain evidence="4 5">NBRC 108638</strain>
    </source>
</reference>
<sequence>MLRGEPGIGKTELLTYLLEGSTGCRLLRAAGVESEMELSYAGLHQLCAPLLAGLDRLPEPQRDALRTVFGLRDGAPPNRFLVGLAALSLLADAAGDQPLVCLVDDAQWLDRVSAQTLEFVARRLYAESILLVFAVREPSPGETLGGLPELKVTRLTDSDSRTLLESVVAGRLDEGVRDRIVAESSGNPLALLELPRGLTAAEMAGGFMRPDARPLSSQLEHGFLRRVRALPAETQRLLFAAAAEPVGDVMLLRRAAGRLGIAVDEAALHAEASGLVTLGTSVRFRHPLVRSAAYHAAGLDERREVHMALADATDAQLDPDRRVWHLARATAGPDETVAAELERSADRAQARGGVAAAAAFLSRAAELTPDPARRGARTLAAAQATYQAGAFHAALELADASELSPLDELDAAKLALLRGRLTFYTRGASAGVPLLIEAAKRLDPLDARIARATYWEACFTALTAGPLPSEVAEAILAAPKAAEPTREVLILAGLARRTAEGYAAGAPVLLEALAAFQTGAVSAEQGLGWLPLACRMASDTWDFEGWSVLSARLVDLARGAGALTVLGSALLHRLPNRVRAGDLAGAESLAAEVVAVGEAVGSGFWAHYGALFLEPWRGRESATHQAIEAITQAARHVAGHGRMLADTQWAAAVLYNGLGRYEEAAAAAKRGCENPEEFGLATDSMVELIEASARLGRPADAAEAVQRISDMAQAAGTDWALGTRAYVRALASEGPAADDRYREAIERLGKTENRMALARARLCYGEWLRREGRRVDARAQLGGAHEMLSQFGAAAFAERASRELRATGATVSKPAVATHEELTSQEARIARLAADGLTNPEIGARLFISPHTVEWHLGKVYSKFGISSRKEIPSVIRASFKSF</sequence>
<name>A0A6V8KXQ2_9ACTN</name>
<dbReference type="SUPFAM" id="SSF46894">
    <property type="entry name" value="C-terminal effector domain of the bipartite response regulators"/>
    <property type="match status" value="1"/>
</dbReference>
<dbReference type="PANTHER" id="PTHR16305:SF35">
    <property type="entry name" value="TRANSCRIPTIONAL ACTIVATOR DOMAIN"/>
    <property type="match status" value="1"/>
</dbReference>
<dbReference type="PRINTS" id="PR00038">
    <property type="entry name" value="HTHLUXR"/>
</dbReference>
<dbReference type="EMBL" id="BLPG01000001">
    <property type="protein sequence ID" value="GFJ87099.1"/>
    <property type="molecule type" value="Genomic_DNA"/>
</dbReference>
<reference evidence="4 5" key="1">
    <citation type="submission" date="2020-03" db="EMBL/GenBank/DDBJ databases">
        <title>Whole genome shotgun sequence of Phytohabitans rumicis NBRC 108638.</title>
        <authorList>
            <person name="Komaki H."/>
            <person name="Tamura T."/>
        </authorList>
    </citation>
    <scope>NUCLEOTIDE SEQUENCE [LARGE SCALE GENOMIC DNA]</scope>
    <source>
        <strain evidence="4 5">NBRC 108638</strain>
    </source>
</reference>
<keyword evidence="2" id="KW-0067">ATP-binding</keyword>
<comment type="caution">
    <text evidence="4">The sequence shown here is derived from an EMBL/GenBank/DDBJ whole genome shotgun (WGS) entry which is preliminary data.</text>
</comment>
<dbReference type="CDD" id="cd06170">
    <property type="entry name" value="LuxR_C_like"/>
    <property type="match status" value="1"/>
</dbReference>
<dbReference type="SUPFAM" id="SSF48452">
    <property type="entry name" value="TPR-like"/>
    <property type="match status" value="1"/>
</dbReference>
<dbReference type="GO" id="GO:0005524">
    <property type="term" value="F:ATP binding"/>
    <property type="evidence" value="ECO:0007669"/>
    <property type="project" value="UniProtKB-KW"/>
</dbReference>
<evidence type="ECO:0000313" key="5">
    <source>
        <dbReference type="Proteomes" id="UP000482960"/>
    </source>
</evidence>
<dbReference type="AlphaFoldDB" id="A0A6V8KXQ2"/>
<evidence type="ECO:0000256" key="1">
    <source>
        <dbReference type="ARBA" id="ARBA00022741"/>
    </source>
</evidence>
<dbReference type="Pfam" id="PF00196">
    <property type="entry name" value="GerE"/>
    <property type="match status" value="1"/>
</dbReference>
<dbReference type="PROSITE" id="PS50043">
    <property type="entry name" value="HTH_LUXR_2"/>
    <property type="match status" value="1"/>
</dbReference>
<keyword evidence="1" id="KW-0547">Nucleotide-binding</keyword>
<dbReference type="InterPro" id="IPR027417">
    <property type="entry name" value="P-loop_NTPase"/>
</dbReference>
<gene>
    <name evidence="4" type="ORF">Prum_007410</name>
</gene>
<dbReference type="InterPro" id="IPR011990">
    <property type="entry name" value="TPR-like_helical_dom_sf"/>
</dbReference>
<evidence type="ECO:0000259" key="3">
    <source>
        <dbReference type="PROSITE" id="PS50043"/>
    </source>
</evidence>
<evidence type="ECO:0000313" key="4">
    <source>
        <dbReference type="EMBL" id="GFJ87099.1"/>
    </source>
</evidence>